<organism evidence="1 2">
    <name type="scientific">Litomosoides sigmodontis</name>
    <name type="common">Filarial nematode worm</name>
    <dbReference type="NCBI Taxonomy" id="42156"/>
    <lineage>
        <taxon>Eukaryota</taxon>
        <taxon>Metazoa</taxon>
        <taxon>Ecdysozoa</taxon>
        <taxon>Nematoda</taxon>
        <taxon>Chromadorea</taxon>
        <taxon>Rhabditida</taxon>
        <taxon>Spirurina</taxon>
        <taxon>Spiruromorpha</taxon>
        <taxon>Filarioidea</taxon>
        <taxon>Onchocercidae</taxon>
        <taxon>Litomosoides</taxon>
    </lineage>
</organism>
<name>A0A3P6U481_LITSI</name>
<accession>A0A3P6U481</accession>
<dbReference type="OrthoDB" id="5858845at2759"/>
<protein>
    <submittedName>
        <fullName evidence="1">Uncharacterized protein</fullName>
    </submittedName>
</protein>
<dbReference type="EMBL" id="UYRX01000751">
    <property type="protein sequence ID" value="VDK85940.1"/>
    <property type="molecule type" value="Genomic_DNA"/>
</dbReference>
<proteinExistence type="predicted"/>
<reference evidence="1 2" key="1">
    <citation type="submission" date="2018-08" db="EMBL/GenBank/DDBJ databases">
        <authorList>
            <person name="Laetsch R D."/>
            <person name="Stevens L."/>
            <person name="Kumar S."/>
            <person name="Blaxter L. M."/>
        </authorList>
    </citation>
    <scope>NUCLEOTIDE SEQUENCE [LARGE SCALE GENOMIC DNA]</scope>
</reference>
<dbReference type="OMA" id="CRNPRIP"/>
<sequence>MSAVASSSTAVISSSNSSSPVVCSNPSKRRNGTFRVLAEDYAQFTLADNDFHQILRNCELGSDPILDVPLTDHCNTAVDTTGDCLRERLNKDALGGSCISRNQGEFSRLTDEVEIDGDSASDELDLLPPLPSCSGARRKFPKWKIKLPNWLLCRNPRIPVKCIIM</sequence>
<evidence type="ECO:0000313" key="2">
    <source>
        <dbReference type="Proteomes" id="UP000277928"/>
    </source>
</evidence>
<evidence type="ECO:0000313" key="1">
    <source>
        <dbReference type="EMBL" id="VDK85940.1"/>
    </source>
</evidence>
<keyword evidence="2" id="KW-1185">Reference proteome</keyword>
<dbReference type="AlphaFoldDB" id="A0A3P6U481"/>
<gene>
    <name evidence="1" type="ORF">NLS_LOCUS7374</name>
</gene>
<dbReference type="Proteomes" id="UP000277928">
    <property type="component" value="Unassembled WGS sequence"/>
</dbReference>